<dbReference type="EMBL" id="JAHQCX010000004">
    <property type="protein sequence ID" value="MBU9726006.1"/>
    <property type="molecule type" value="Genomic_DNA"/>
</dbReference>
<keyword evidence="2" id="KW-1185">Reference proteome</keyword>
<sequence>MISGWCSELLSLGEKVWSAYAMSREPLQNKLSDQAYHKYFIKASACGREQAEKLCEKWESRDSRVLSQKLGVTVRNLPMPKGPGIITFACYYEPDCIEIYNDNARDVQSLIKAAGLGRQLGDVDIYSLLLAHELFHVLQKQDETLYVNLKHIQLWKLGALHRESRLVSLEEVAAMAFAGQLLGIHFWPYIYDVLMLLPRAPEQAQKLYQYLMRLKEEVIENADDNLC</sequence>
<comment type="caution">
    <text evidence="1">The sequence shown here is derived from an EMBL/GenBank/DDBJ whole genome shotgun (WGS) entry which is preliminary data.</text>
</comment>
<dbReference type="RefSeq" id="WP_238726619.1">
    <property type="nucleotide sequence ID" value="NZ_JAHQCX010000004.1"/>
</dbReference>
<proteinExistence type="predicted"/>
<name>A0ABS6K637_9FIRM</name>
<evidence type="ECO:0000313" key="1">
    <source>
        <dbReference type="EMBL" id="MBU9726006.1"/>
    </source>
</evidence>
<protein>
    <submittedName>
        <fullName evidence="1">Uncharacterized protein</fullName>
    </submittedName>
</protein>
<gene>
    <name evidence="1" type="ORF">KTH90_08260</name>
</gene>
<accession>A0ABS6K637</accession>
<evidence type="ECO:0000313" key="2">
    <source>
        <dbReference type="Proteomes" id="UP001314681"/>
    </source>
</evidence>
<dbReference type="Proteomes" id="UP001314681">
    <property type="component" value="Unassembled WGS sequence"/>
</dbReference>
<organism evidence="1 2">
    <name type="scientific">Diplocloster modestus</name>
    <dbReference type="NCBI Taxonomy" id="2850322"/>
    <lineage>
        <taxon>Bacteria</taxon>
        <taxon>Bacillati</taxon>
        <taxon>Bacillota</taxon>
        <taxon>Clostridia</taxon>
        <taxon>Lachnospirales</taxon>
        <taxon>Lachnospiraceae</taxon>
        <taxon>Diplocloster</taxon>
    </lineage>
</organism>
<reference evidence="1 2" key="1">
    <citation type="submission" date="2021-06" db="EMBL/GenBank/DDBJ databases">
        <title>Description of novel taxa of the family Lachnospiraceae.</title>
        <authorList>
            <person name="Chaplin A.V."/>
            <person name="Sokolova S.R."/>
            <person name="Pikina A.P."/>
            <person name="Korzhanova M."/>
            <person name="Belova V."/>
            <person name="Korostin D."/>
            <person name="Efimov B.A."/>
        </authorList>
    </citation>
    <scope>NUCLEOTIDE SEQUENCE [LARGE SCALE GENOMIC DNA]</scope>
    <source>
        <strain evidence="1 2">ASD4241</strain>
    </source>
</reference>